<dbReference type="AlphaFoldDB" id="A0AAN8XMN0"/>
<protein>
    <recommendedName>
        <fullName evidence="2">TLDc domain-containing protein</fullName>
    </recommendedName>
</protein>
<comment type="caution">
    <text evidence="3">The sequence shown here is derived from an EMBL/GenBank/DDBJ whole genome shotgun (WGS) entry which is preliminary data.</text>
</comment>
<proteinExistence type="predicted"/>
<organism evidence="3 4">
    <name type="scientific">Halocaridina rubra</name>
    <name type="common">Hawaiian red shrimp</name>
    <dbReference type="NCBI Taxonomy" id="373956"/>
    <lineage>
        <taxon>Eukaryota</taxon>
        <taxon>Metazoa</taxon>
        <taxon>Ecdysozoa</taxon>
        <taxon>Arthropoda</taxon>
        <taxon>Crustacea</taxon>
        <taxon>Multicrustacea</taxon>
        <taxon>Malacostraca</taxon>
        <taxon>Eumalacostraca</taxon>
        <taxon>Eucarida</taxon>
        <taxon>Decapoda</taxon>
        <taxon>Pleocyemata</taxon>
        <taxon>Caridea</taxon>
        <taxon>Atyoidea</taxon>
        <taxon>Atyidae</taxon>
        <taxon>Halocaridina</taxon>
    </lineage>
</organism>
<dbReference type="SMART" id="SM00584">
    <property type="entry name" value="TLDc"/>
    <property type="match status" value="1"/>
</dbReference>
<keyword evidence="4" id="KW-1185">Reference proteome</keyword>
<dbReference type="Pfam" id="PF07534">
    <property type="entry name" value="TLD"/>
    <property type="match status" value="1"/>
</dbReference>
<accession>A0AAN8XMN0</accession>
<evidence type="ECO:0000313" key="3">
    <source>
        <dbReference type="EMBL" id="KAK7082244.1"/>
    </source>
</evidence>
<dbReference type="PROSITE" id="PS51886">
    <property type="entry name" value="TLDC"/>
    <property type="match status" value="1"/>
</dbReference>
<feature type="region of interest" description="Disordered" evidence="1">
    <location>
        <begin position="1"/>
        <end position="42"/>
    </location>
</feature>
<dbReference type="PANTHER" id="PTHR23354:SF108">
    <property type="entry name" value="RE10231P"/>
    <property type="match status" value="1"/>
</dbReference>
<evidence type="ECO:0000313" key="4">
    <source>
        <dbReference type="Proteomes" id="UP001381693"/>
    </source>
</evidence>
<evidence type="ECO:0000259" key="2">
    <source>
        <dbReference type="PROSITE" id="PS51886"/>
    </source>
</evidence>
<dbReference type="Proteomes" id="UP001381693">
    <property type="component" value="Unassembled WGS sequence"/>
</dbReference>
<sequence>MGNSASEFHHHSGSNSKLSGDGSPSQSSHHVKNGSAASSPQHSDNLVKLAKILVAKTHAEDNLDGISENVFLKYICKANQPLGKRLFQYYLHTNFETERHGKHKKDHASPDLLTKAGFLSAANYFIGLITDAEQLEFFIKVYSKEKDKIEKNDVLDLVQSAYEMAKSAHRMCCLPDNILMAVVKAIMHGKESVNAKYLHSWICQHCPRLVMWMHRYITHMLTVGHRTIPLNTDEKEDDTDTPILDCEHTSTCINLHPALIWLLTCTLPTLYTKPQSKNVPPSHSIMTDPHVFIEKMISATSPTHWLPLYNSDTDGMSMNRFQHHVFGYNGPTLIFITAEDENMFCIAADDSWKDSKHFWGREHSYCLQLTPEYKVVESGPKILYFNLTSRGFPTGFQVGQDFTNRALTIDLDLTTVTYRGAPYKIQALEVWGCGTVEARDAQIELKKHEIRDTEKRKKINLNAVDWVDNPDRYLLELASSKPNYAQYDKKTQGKSSNT</sequence>
<dbReference type="PANTHER" id="PTHR23354">
    <property type="entry name" value="NUCLEOLAR PROTEIN 7/ESTROGEN RECEPTOR COACTIVATOR-RELATED"/>
    <property type="match status" value="1"/>
</dbReference>
<evidence type="ECO:0000256" key="1">
    <source>
        <dbReference type="SAM" id="MobiDB-lite"/>
    </source>
</evidence>
<dbReference type="InterPro" id="IPR006571">
    <property type="entry name" value="TLDc_dom"/>
</dbReference>
<name>A0AAN8XMN0_HALRR</name>
<feature type="compositionally biased region" description="Polar residues" evidence="1">
    <location>
        <begin position="13"/>
        <end position="28"/>
    </location>
</feature>
<reference evidence="3 4" key="1">
    <citation type="submission" date="2023-11" db="EMBL/GenBank/DDBJ databases">
        <title>Halocaridina rubra genome assembly.</title>
        <authorList>
            <person name="Smith C."/>
        </authorList>
    </citation>
    <scope>NUCLEOTIDE SEQUENCE [LARGE SCALE GENOMIC DNA]</scope>
    <source>
        <strain evidence="3">EP-1</strain>
        <tissue evidence="3">Whole</tissue>
    </source>
</reference>
<dbReference type="EMBL" id="JAXCGZ010004117">
    <property type="protein sequence ID" value="KAK7082244.1"/>
    <property type="molecule type" value="Genomic_DNA"/>
</dbReference>
<feature type="domain" description="TLDc" evidence="2">
    <location>
        <begin position="279"/>
        <end position="434"/>
    </location>
</feature>
<gene>
    <name evidence="3" type="ORF">SK128_024687</name>
</gene>